<protein>
    <submittedName>
        <fullName evidence="2">Uncharacterized protein</fullName>
    </submittedName>
</protein>
<organism evidence="2">
    <name type="scientific">uncultured Thermoleophilia bacterium</name>
    <dbReference type="NCBI Taxonomy" id="1497501"/>
    <lineage>
        <taxon>Bacteria</taxon>
        <taxon>Bacillati</taxon>
        <taxon>Actinomycetota</taxon>
        <taxon>Thermoleophilia</taxon>
        <taxon>environmental samples</taxon>
    </lineage>
</organism>
<evidence type="ECO:0000256" key="1">
    <source>
        <dbReference type="SAM" id="MobiDB-lite"/>
    </source>
</evidence>
<evidence type="ECO:0000313" key="2">
    <source>
        <dbReference type="EMBL" id="CAA9529664.1"/>
    </source>
</evidence>
<feature type="non-terminal residue" evidence="2">
    <location>
        <position position="1"/>
    </location>
</feature>
<feature type="compositionally biased region" description="Basic and acidic residues" evidence="1">
    <location>
        <begin position="107"/>
        <end position="116"/>
    </location>
</feature>
<sequence>DGRRAGRVHVEDWRDGRQGQPRREARPPRRPVQPGDRRLPERLQARGRQGAGRVRVARARGDGRLLPGARRAADDPAARPRRRARTGGALRRPPRRRALPARRRRDPRPADRAERHPQHRRRRWSPDGPRGAPL</sequence>
<feature type="non-terminal residue" evidence="2">
    <location>
        <position position="134"/>
    </location>
</feature>
<feature type="compositionally biased region" description="Basic residues" evidence="1">
    <location>
        <begin position="92"/>
        <end position="106"/>
    </location>
</feature>
<proteinExistence type="predicted"/>
<feature type="compositionally biased region" description="Basic and acidic residues" evidence="1">
    <location>
        <begin position="8"/>
        <end position="27"/>
    </location>
</feature>
<name>A0A6J4TSF8_9ACTN</name>
<feature type="region of interest" description="Disordered" evidence="1">
    <location>
        <begin position="1"/>
        <end position="134"/>
    </location>
</feature>
<accession>A0A6J4TSF8</accession>
<feature type="compositionally biased region" description="Basic and acidic residues" evidence="1">
    <location>
        <begin position="35"/>
        <end position="44"/>
    </location>
</feature>
<reference evidence="2" key="1">
    <citation type="submission" date="2020-02" db="EMBL/GenBank/DDBJ databases">
        <authorList>
            <person name="Meier V. D."/>
        </authorList>
    </citation>
    <scope>NUCLEOTIDE SEQUENCE</scope>
    <source>
        <strain evidence="2">AVDCRST_MAG79</strain>
    </source>
</reference>
<dbReference type="AlphaFoldDB" id="A0A6J4TSF8"/>
<gene>
    <name evidence="2" type="ORF">AVDCRST_MAG79-798</name>
</gene>
<dbReference type="EMBL" id="CADCWC010000153">
    <property type="protein sequence ID" value="CAA9529664.1"/>
    <property type="molecule type" value="Genomic_DNA"/>
</dbReference>